<evidence type="ECO:0000256" key="1">
    <source>
        <dbReference type="ARBA" id="ARBA00004191"/>
    </source>
</evidence>
<name>Q8WZJ2_9AGAR</name>
<sequence length="115" mass="11419">MLIRVTAFTILALTSSFVGALPSPAAATIPASQCNTGSLQCCQTLSNSSNSGVTTLSGLLGIVIPANVPVGLTCNPISLLVGIGGNSCSAQPVCCQGNNFNGLIVLGCTPVNLNL</sequence>
<dbReference type="InterPro" id="IPR019778">
    <property type="entry name" value="Class_I_Hydrophobin_CS"/>
</dbReference>
<dbReference type="SMART" id="SM00075">
    <property type="entry name" value="HYDRO"/>
    <property type="match status" value="1"/>
</dbReference>
<protein>
    <recommendedName>
        <fullName evidence="7">Hydrophobin</fullName>
    </recommendedName>
</protein>
<feature type="chain" id="PRO_5013986109" description="Hydrophobin" evidence="7">
    <location>
        <begin position="21"/>
        <end position="115"/>
    </location>
</feature>
<keyword evidence="4 7" id="KW-0964">Secreted</keyword>
<evidence type="ECO:0000256" key="3">
    <source>
        <dbReference type="ARBA" id="ARBA00022512"/>
    </source>
</evidence>
<reference evidence="8" key="1">
    <citation type="thesis" date="2001" institute="Department of Plant Biology" country="University of Zurich, Zurich, Switzerland">
        <authorList>
            <person name="Trembley M.L."/>
        </authorList>
    </citation>
    <scope>NUCLEOTIDE SEQUENCE</scope>
    <source>
        <strain evidence="8">DGH3</strain>
    </source>
</reference>
<reference evidence="8" key="2">
    <citation type="journal article" date="2002" name="Fungal Genet. Biol.">
        <title>Hydrophobins DGH1, DGH2, and DGH3 in the lichen-forming basidiomycete Dictyonema glabratum.</title>
        <authorList>
            <person name="Trembley M.L."/>
            <person name="Ringli C."/>
            <person name="Honegger R."/>
        </authorList>
    </citation>
    <scope>NUCLEOTIDE SEQUENCE</scope>
    <source>
        <strain evidence="8">DGH3</strain>
    </source>
</reference>
<feature type="signal peptide" evidence="7">
    <location>
        <begin position="1"/>
        <end position="20"/>
    </location>
</feature>
<evidence type="ECO:0000313" key="8">
    <source>
        <dbReference type="EMBL" id="CAC86005.1"/>
    </source>
</evidence>
<dbReference type="GO" id="GO:0009277">
    <property type="term" value="C:fungal-type cell wall"/>
    <property type="evidence" value="ECO:0007669"/>
    <property type="project" value="InterPro"/>
</dbReference>
<dbReference type="InterPro" id="IPR001338">
    <property type="entry name" value="Class_I_Hydrophobin"/>
</dbReference>
<keyword evidence="6 7" id="KW-1015">Disulfide bond</keyword>
<dbReference type="CDD" id="cd23507">
    <property type="entry name" value="hydrophobin_I"/>
    <property type="match status" value="1"/>
</dbReference>
<keyword evidence="3 7" id="KW-0134">Cell wall</keyword>
<dbReference type="GO" id="GO:0005199">
    <property type="term" value="F:structural constituent of cell wall"/>
    <property type="evidence" value="ECO:0007669"/>
    <property type="project" value="InterPro"/>
</dbReference>
<dbReference type="PROSITE" id="PS00956">
    <property type="entry name" value="HYDROPHOBIN"/>
    <property type="match status" value="1"/>
</dbReference>
<comment type="subcellular location">
    <subcellularLocation>
        <location evidence="1 7">Secreted</location>
        <location evidence="1 7">Cell wall</location>
    </subcellularLocation>
</comment>
<keyword evidence="5 7" id="KW-0732">Signal</keyword>
<evidence type="ECO:0000256" key="5">
    <source>
        <dbReference type="ARBA" id="ARBA00022729"/>
    </source>
</evidence>
<accession>Q8WZJ2</accession>
<dbReference type="EMBL" id="AJ320545">
    <property type="protein sequence ID" value="CAC86005.1"/>
    <property type="molecule type" value="mRNA"/>
</dbReference>
<evidence type="ECO:0000256" key="6">
    <source>
        <dbReference type="ARBA" id="ARBA00023157"/>
    </source>
</evidence>
<evidence type="ECO:0000256" key="4">
    <source>
        <dbReference type="ARBA" id="ARBA00022525"/>
    </source>
</evidence>
<organism evidence="8">
    <name type="scientific">Dictyonema glabratum</name>
    <dbReference type="NCBI Taxonomy" id="164459"/>
    <lineage>
        <taxon>Eukaryota</taxon>
        <taxon>Fungi</taxon>
        <taxon>Dikarya</taxon>
        <taxon>Basidiomycota</taxon>
        <taxon>Agaricomycotina</taxon>
        <taxon>Agaricomycetes</taxon>
        <taxon>Agaricomycetidae</taxon>
        <taxon>Agaricales</taxon>
        <taxon>Hygrophoraceae</taxon>
        <taxon>Dictyonema</taxon>
    </lineage>
</organism>
<dbReference type="SMR" id="Q8WZJ2"/>
<dbReference type="Pfam" id="PF01185">
    <property type="entry name" value="Hydrophobin"/>
    <property type="match status" value="1"/>
</dbReference>
<comment type="similarity">
    <text evidence="2 7">Belongs to the fungal hydrophobin family.</text>
</comment>
<proteinExistence type="evidence at transcript level"/>
<dbReference type="AlphaFoldDB" id="Q8WZJ2"/>
<gene>
    <name evidence="8" type="primary">h2</name>
</gene>
<evidence type="ECO:0000256" key="2">
    <source>
        <dbReference type="ARBA" id="ARBA00010446"/>
    </source>
</evidence>
<evidence type="ECO:0000256" key="7">
    <source>
        <dbReference type="RuleBase" id="RU365009"/>
    </source>
</evidence>